<reference evidence="7" key="2">
    <citation type="submission" date="2021-03" db="UniProtKB">
        <authorList>
            <consortium name="EnsemblPlants"/>
        </authorList>
    </citation>
    <scope>IDENTIFICATION</scope>
</reference>
<dbReference type="InterPro" id="IPR001245">
    <property type="entry name" value="Ser-Thr/Tyr_kinase_cat_dom"/>
</dbReference>
<keyword evidence="1" id="KW-0723">Serine/threonine-protein kinase</keyword>
<evidence type="ECO:0000256" key="4">
    <source>
        <dbReference type="ARBA" id="ARBA00022777"/>
    </source>
</evidence>
<evidence type="ECO:0000256" key="3">
    <source>
        <dbReference type="ARBA" id="ARBA00022741"/>
    </source>
</evidence>
<organism evidence="7 8">
    <name type="scientific">Cannabis sativa</name>
    <name type="common">Hemp</name>
    <name type="synonym">Marijuana</name>
    <dbReference type="NCBI Taxonomy" id="3483"/>
    <lineage>
        <taxon>Eukaryota</taxon>
        <taxon>Viridiplantae</taxon>
        <taxon>Streptophyta</taxon>
        <taxon>Embryophyta</taxon>
        <taxon>Tracheophyta</taxon>
        <taxon>Spermatophyta</taxon>
        <taxon>Magnoliopsida</taxon>
        <taxon>eudicotyledons</taxon>
        <taxon>Gunneridae</taxon>
        <taxon>Pentapetalae</taxon>
        <taxon>rosids</taxon>
        <taxon>fabids</taxon>
        <taxon>Rosales</taxon>
        <taxon>Cannabaceae</taxon>
        <taxon>Cannabis</taxon>
    </lineage>
</organism>
<accession>A0A803PZS4</accession>
<evidence type="ECO:0000256" key="5">
    <source>
        <dbReference type="ARBA" id="ARBA00022840"/>
    </source>
</evidence>
<dbReference type="AlphaFoldDB" id="A0A803PZS4"/>
<sequence>MFASFVSQLRKFIMKQELMVVVVSGYMAPEYASNGLFSIKSYVFSFGTLVLEIVSGKKSRGLYDEDNILNLTGLAWTLMKQGNAFKLIENCLLSDSYINMEEALCCIHIGLLCVQQNPNDRPNMSSVVLMLSGEKMLPQPKRPVYFTNTDLWEGAHSSALKPPSCNTSITAVEGR</sequence>
<name>A0A803PZS4_CANSA</name>
<dbReference type="EMBL" id="UZAU01000576">
    <property type="status" value="NOT_ANNOTATED_CDS"/>
    <property type="molecule type" value="Genomic_DNA"/>
</dbReference>
<proteinExistence type="predicted"/>
<keyword evidence="3" id="KW-0547">Nucleotide-binding</keyword>
<evidence type="ECO:0000256" key="1">
    <source>
        <dbReference type="ARBA" id="ARBA00022527"/>
    </source>
</evidence>
<feature type="domain" description="Serine-threonine/tyrosine-protein kinase catalytic" evidence="6">
    <location>
        <begin position="25"/>
        <end position="129"/>
    </location>
</feature>
<dbReference type="Gramene" id="evm.model.06.757">
    <property type="protein sequence ID" value="cds.evm.model.06.757"/>
    <property type="gene ID" value="evm.TU.06.757"/>
</dbReference>
<reference evidence="7" key="1">
    <citation type="submission" date="2018-11" db="EMBL/GenBank/DDBJ databases">
        <authorList>
            <person name="Grassa J C."/>
        </authorList>
    </citation>
    <scope>NUCLEOTIDE SEQUENCE [LARGE SCALE GENOMIC DNA]</scope>
</reference>
<keyword evidence="2" id="KW-0808">Transferase</keyword>
<evidence type="ECO:0000256" key="2">
    <source>
        <dbReference type="ARBA" id="ARBA00022679"/>
    </source>
</evidence>
<dbReference type="OMA" id="PLEDHAM"/>
<dbReference type="GO" id="GO:0005524">
    <property type="term" value="F:ATP binding"/>
    <property type="evidence" value="ECO:0007669"/>
    <property type="project" value="UniProtKB-KW"/>
</dbReference>
<evidence type="ECO:0000259" key="6">
    <source>
        <dbReference type="Pfam" id="PF07714"/>
    </source>
</evidence>
<dbReference type="SUPFAM" id="SSF56112">
    <property type="entry name" value="Protein kinase-like (PK-like)"/>
    <property type="match status" value="1"/>
</dbReference>
<dbReference type="Proteomes" id="UP000596661">
    <property type="component" value="Chromosome 6"/>
</dbReference>
<keyword evidence="4" id="KW-0418">Kinase</keyword>
<dbReference type="InterPro" id="IPR011009">
    <property type="entry name" value="Kinase-like_dom_sf"/>
</dbReference>
<keyword evidence="5" id="KW-0067">ATP-binding</keyword>
<dbReference type="EnsemblPlants" id="evm.model.06.757">
    <property type="protein sequence ID" value="cds.evm.model.06.757"/>
    <property type="gene ID" value="evm.TU.06.757"/>
</dbReference>
<dbReference type="Pfam" id="PF07714">
    <property type="entry name" value="PK_Tyr_Ser-Thr"/>
    <property type="match status" value="1"/>
</dbReference>
<dbReference type="GO" id="GO:0004674">
    <property type="term" value="F:protein serine/threonine kinase activity"/>
    <property type="evidence" value="ECO:0007669"/>
    <property type="project" value="UniProtKB-KW"/>
</dbReference>
<dbReference type="PANTHER" id="PTHR27002:SF616">
    <property type="entry name" value="RECEPTOR-LIKE SERINE_THREONINE-PROTEIN KINASE"/>
    <property type="match status" value="1"/>
</dbReference>
<evidence type="ECO:0000313" key="7">
    <source>
        <dbReference type="EnsemblPlants" id="cds.evm.model.06.757"/>
    </source>
</evidence>
<protein>
    <recommendedName>
        <fullName evidence="6">Serine-threonine/tyrosine-protein kinase catalytic domain-containing protein</fullName>
    </recommendedName>
</protein>
<evidence type="ECO:0000313" key="8">
    <source>
        <dbReference type="Proteomes" id="UP000596661"/>
    </source>
</evidence>
<dbReference type="Gene3D" id="1.10.510.10">
    <property type="entry name" value="Transferase(Phosphotransferase) domain 1"/>
    <property type="match status" value="1"/>
</dbReference>
<dbReference type="PANTHER" id="PTHR27002">
    <property type="entry name" value="RECEPTOR-LIKE SERINE/THREONINE-PROTEIN KINASE SD1-8"/>
    <property type="match status" value="1"/>
</dbReference>
<dbReference type="GO" id="GO:0005886">
    <property type="term" value="C:plasma membrane"/>
    <property type="evidence" value="ECO:0007669"/>
    <property type="project" value="TreeGrafter"/>
</dbReference>
<keyword evidence="8" id="KW-1185">Reference proteome</keyword>